<reference evidence="4 5" key="1">
    <citation type="submission" date="2016-10" db="EMBL/GenBank/DDBJ databases">
        <authorList>
            <person name="de Groot N.N."/>
        </authorList>
    </citation>
    <scope>NUCLEOTIDE SEQUENCE [LARGE SCALE GENOMIC DNA]</scope>
    <source>
        <strain evidence="4 5">DSM 12272</strain>
    </source>
</reference>
<evidence type="ECO:0000256" key="3">
    <source>
        <dbReference type="ARBA" id="ARBA00023014"/>
    </source>
</evidence>
<dbReference type="InterPro" id="IPR010327">
    <property type="entry name" value="FldB/FldC_alpha/beta"/>
</dbReference>
<proteinExistence type="inferred from homology"/>
<protein>
    <submittedName>
        <fullName evidence="4">Benzoyl-CoA reductase/2-hydroxyglutaryl-CoA dehydratase subunit, BcrC/BadD/HgdB</fullName>
    </submittedName>
</protein>
<dbReference type="GO" id="GO:0016836">
    <property type="term" value="F:hydro-lyase activity"/>
    <property type="evidence" value="ECO:0007669"/>
    <property type="project" value="UniProtKB-ARBA"/>
</dbReference>
<keyword evidence="5" id="KW-1185">Reference proteome</keyword>
<dbReference type="Proteomes" id="UP000198597">
    <property type="component" value="Unassembled WGS sequence"/>
</dbReference>
<dbReference type="GO" id="GO:0051536">
    <property type="term" value="F:iron-sulfur cluster binding"/>
    <property type="evidence" value="ECO:0007669"/>
    <property type="project" value="UniProtKB-KW"/>
</dbReference>
<sequence length="514" mass="59355">MSKEMGSEKLGEFYTGGKIRKRREWRGLNDTWYDYTRWLFIWRQLIGFTLKPINIKGSLRYRWMVNYLAVPDFLDRHTEGLRGTQLHIAHTEFDLIVEHMCDTLSTTFKADARLGGDKELSKKIVVFDENMMSQIMNGFPNLHMICTQLAPIYTGSTMAQDGVIHYIDVAQEYGIPGDVCPMPAAELGVAIDDDYPIIGICAIQCNTTCDGSLMGNGLEARRFKIPTFQLAAPIRHTQEGVQEYAAEEIKNAISFIEEQTGEKFDWDNFFKCMDTFNNETKQFLEWLELSRSPYPQVIGNNVALYRCAAYQVAGGRDARFLEAEEKITKLAMEGYEKKCLCVPEVRHRAVLWGVQAQYYTAFPLWLQNCWGILSLIDMLSLTSTRIFDIGDKDQDQALLDLAHLYMNMTMRNRSNGGYEVGLNDLWRFCDYFNADMVIMYEHIGCKAMAGYHGLFEEQARERGIHLVWVTHGLMDPRNASRRDMRTEVNRYMRSVLREEPLDPSLEDFDDKYAF</sequence>
<accession>A0A1H0QAM3</accession>
<keyword evidence="3" id="KW-0479">Metal-binding</keyword>
<dbReference type="AlphaFoldDB" id="A0A1H0QAM3"/>
<evidence type="ECO:0000313" key="5">
    <source>
        <dbReference type="Proteomes" id="UP000198597"/>
    </source>
</evidence>
<dbReference type="RefSeq" id="WP_089967041.1">
    <property type="nucleotide sequence ID" value="NZ_FNJM01000002.1"/>
</dbReference>
<evidence type="ECO:0000313" key="4">
    <source>
        <dbReference type="EMBL" id="SDP13736.1"/>
    </source>
</evidence>
<dbReference type="PANTHER" id="PTHR30548:SF2">
    <property type="entry name" value="2-HYDROXYACYL-COA DEHYDRATASE,D-COMPONENT"/>
    <property type="match status" value="1"/>
</dbReference>
<keyword evidence="3" id="KW-0411">Iron-sulfur</keyword>
<dbReference type="EMBL" id="FNJM01000002">
    <property type="protein sequence ID" value="SDP13736.1"/>
    <property type="molecule type" value="Genomic_DNA"/>
</dbReference>
<dbReference type="OrthoDB" id="2016792at2"/>
<dbReference type="Pfam" id="PF06050">
    <property type="entry name" value="HGD-D"/>
    <property type="match status" value="1"/>
</dbReference>
<name>A0A1H0QAM3_9CLOT</name>
<dbReference type="Gene3D" id="3.40.50.11900">
    <property type="match status" value="1"/>
</dbReference>
<comment type="cofactor">
    <cofactor evidence="1">
        <name>[4Fe-4S] cluster</name>
        <dbReference type="ChEBI" id="CHEBI:49883"/>
    </cofactor>
</comment>
<keyword evidence="3" id="KW-0408">Iron</keyword>
<dbReference type="Gene3D" id="3.40.50.11890">
    <property type="match status" value="1"/>
</dbReference>
<comment type="similarity">
    <text evidence="2">Belongs to the FldB/FldC dehydratase alpha/beta subunit family.</text>
</comment>
<gene>
    <name evidence="4" type="ORF">SAMN04488529_102259</name>
</gene>
<dbReference type="STRING" id="94869.SAMN04488529_102259"/>
<dbReference type="PANTHER" id="PTHR30548">
    <property type="entry name" value="2-HYDROXYGLUTARYL-COA DEHYDRATASE, D-COMPONENT-RELATED"/>
    <property type="match status" value="1"/>
</dbReference>
<evidence type="ECO:0000256" key="1">
    <source>
        <dbReference type="ARBA" id="ARBA00001966"/>
    </source>
</evidence>
<organism evidence="4 5">
    <name type="scientific">Clostridium gasigenes</name>
    <dbReference type="NCBI Taxonomy" id="94869"/>
    <lineage>
        <taxon>Bacteria</taxon>
        <taxon>Bacillati</taxon>
        <taxon>Bacillota</taxon>
        <taxon>Clostridia</taxon>
        <taxon>Eubacteriales</taxon>
        <taxon>Clostridiaceae</taxon>
        <taxon>Clostridium</taxon>
    </lineage>
</organism>
<evidence type="ECO:0000256" key="2">
    <source>
        <dbReference type="ARBA" id="ARBA00005806"/>
    </source>
</evidence>